<protein>
    <submittedName>
        <fullName evidence="2">Putative capsid protein</fullName>
    </submittedName>
</protein>
<evidence type="ECO:0000313" key="2">
    <source>
        <dbReference type="EMBL" id="QJA81355.1"/>
    </source>
</evidence>
<sequence>MGSTHTLLTPTIIAREALRLLKNNLVMGDKVHRAYEAEFPGTPKKGGTVTIRKPVKFTVTKARTRATSTISEASITLTVSTQAHVSWSFNTKDLTLTIEEYSERYIRPAAAVLANTVDGDLCALYDDLWNSVYESTGFVNPSTFMILGKAMQRMDEEAVPPDDRVVVFNPAAHWSMANALAALSIPNIPEKAIRKGYLGTIAGADIFMDQNIKTHTTGNIDTDTGCDGTGKEMATGAPTGVTATSVIALCDFDIATTCVLKTGDIFTINGAYAVNPMSGESTGTLRQFVVTADASCGSTGTTTEVAISVYIQPDMIHTGPYKTVYSLPNGGAVVDVLGSTRSKYPQNLAFHKNCFALVMVPLEKPEGAWGSSVSEDGFSIRIVKDYDIDKDDEVVRLDILYGVKTIYPELGVRVWGAETAGVY</sequence>
<reference evidence="2" key="1">
    <citation type="submission" date="2020-03" db="EMBL/GenBank/DDBJ databases">
        <title>The deep terrestrial virosphere.</title>
        <authorList>
            <person name="Holmfeldt K."/>
            <person name="Nilsson E."/>
            <person name="Simone D."/>
            <person name="Lopez-Fernandez M."/>
            <person name="Wu X."/>
            <person name="de Brujin I."/>
            <person name="Lundin D."/>
            <person name="Andersson A."/>
            <person name="Bertilsson S."/>
            <person name="Dopson M."/>
        </authorList>
    </citation>
    <scope>NUCLEOTIDE SEQUENCE</scope>
    <source>
        <strain evidence="2">MM415A00551</strain>
        <strain evidence="1">MM415B01325</strain>
    </source>
</reference>
<dbReference type="EMBL" id="MT142456">
    <property type="protein sequence ID" value="QJA81355.1"/>
    <property type="molecule type" value="Genomic_DNA"/>
</dbReference>
<evidence type="ECO:0000313" key="1">
    <source>
        <dbReference type="EMBL" id="QJA59212.1"/>
    </source>
</evidence>
<organism evidence="2">
    <name type="scientific">viral metagenome</name>
    <dbReference type="NCBI Taxonomy" id="1070528"/>
    <lineage>
        <taxon>unclassified sequences</taxon>
        <taxon>metagenomes</taxon>
        <taxon>organismal metagenomes</taxon>
    </lineage>
</organism>
<name>A0A6M3KIU2_9ZZZZ</name>
<dbReference type="InterPro" id="IPR024659">
    <property type="entry name" value="Phage_coat_Gp5"/>
</dbReference>
<dbReference type="EMBL" id="MT141360">
    <property type="protein sequence ID" value="QJA59212.1"/>
    <property type="molecule type" value="Genomic_DNA"/>
</dbReference>
<gene>
    <name evidence="2" type="ORF">MM415A00551_0016</name>
    <name evidence="1" type="ORF">MM415B01325_0003</name>
</gene>
<dbReference type="Pfam" id="PF11651">
    <property type="entry name" value="P22_CoatProtein"/>
    <property type="match status" value="1"/>
</dbReference>
<dbReference type="Gene3D" id="2.40.30.240">
    <property type="match status" value="1"/>
</dbReference>
<accession>A0A6M3KIU2</accession>
<proteinExistence type="predicted"/>
<dbReference type="AlphaFoldDB" id="A0A6M3KIU2"/>